<comment type="caution">
    <text evidence="1">The sequence shown here is derived from an EMBL/GenBank/DDBJ whole genome shotgun (WGS) entry which is preliminary data.</text>
</comment>
<evidence type="ECO:0000313" key="2">
    <source>
        <dbReference type="Proteomes" id="UP000006201"/>
    </source>
</evidence>
<name>A4C873_9GAMM</name>
<reference evidence="1 2" key="1">
    <citation type="submission" date="2006-02" db="EMBL/GenBank/DDBJ databases">
        <authorList>
            <person name="Moran M.A."/>
            <person name="Kjelleberg S."/>
            <person name="Egan S."/>
            <person name="Saunders N."/>
            <person name="Thomas T."/>
            <person name="Ferriera S."/>
            <person name="Johnson J."/>
            <person name="Kravitz S."/>
            <person name="Halpern A."/>
            <person name="Remington K."/>
            <person name="Beeson K."/>
            <person name="Tran B."/>
            <person name="Rogers Y.-H."/>
            <person name="Friedman R."/>
            <person name="Venter J.C."/>
        </authorList>
    </citation>
    <scope>NUCLEOTIDE SEQUENCE [LARGE SCALE GENOMIC DNA]</scope>
    <source>
        <strain evidence="1 2">D2</strain>
    </source>
</reference>
<dbReference type="EMBL" id="AAOH01000003">
    <property type="protein sequence ID" value="EAR28788.1"/>
    <property type="molecule type" value="Genomic_DNA"/>
</dbReference>
<accession>A4C873</accession>
<protein>
    <submittedName>
        <fullName evidence="1">Uncharacterized protein</fullName>
    </submittedName>
</protein>
<dbReference type="HOGENOM" id="CLU_2993397_0_0_6"/>
<dbReference type="STRING" id="87626.PTD2_07089"/>
<gene>
    <name evidence="1" type="ORF">PTD2_07089</name>
</gene>
<proteinExistence type="predicted"/>
<dbReference type="AlphaFoldDB" id="A4C873"/>
<dbReference type="Proteomes" id="UP000006201">
    <property type="component" value="Unassembled WGS sequence"/>
</dbReference>
<sequence>MFAWLLCVVEDKAEAVAEVESVGSFEQPLSSKAAVTAVVIKDLRINVFLGIRHVIVL</sequence>
<keyword evidence="2" id="KW-1185">Reference proteome</keyword>
<organism evidence="1 2">
    <name type="scientific">Pseudoalteromonas tunicata D2</name>
    <dbReference type="NCBI Taxonomy" id="87626"/>
    <lineage>
        <taxon>Bacteria</taxon>
        <taxon>Pseudomonadati</taxon>
        <taxon>Pseudomonadota</taxon>
        <taxon>Gammaproteobacteria</taxon>
        <taxon>Alteromonadales</taxon>
        <taxon>Pseudoalteromonadaceae</taxon>
        <taxon>Pseudoalteromonas</taxon>
    </lineage>
</organism>
<evidence type="ECO:0000313" key="1">
    <source>
        <dbReference type="EMBL" id="EAR28788.1"/>
    </source>
</evidence>